<dbReference type="EMBL" id="CM004398">
    <property type="protein sequence ID" value="KAG8642552.1"/>
    <property type="molecule type" value="Genomic_DNA"/>
</dbReference>
<proteinExistence type="predicted"/>
<accession>A0ACB7GQS4</accession>
<comment type="caution">
    <text evidence="1">The sequence shown here is derived from an EMBL/GenBank/DDBJ whole genome shotgun (WGS) entry which is preliminary data.</text>
</comment>
<protein>
    <submittedName>
        <fullName evidence="1">Uncharacterized protein</fullName>
    </submittedName>
</protein>
<sequence length="103" mass="11548">MQELSSLFSLCRLSFFNPSSPLSSEYQQPVHLQYYSSDVAPCRLPMSQRPPSLSVSSVLHPPALSAPQLQRSPAWCHNSNITELHHKSNVVASIDRSLCCLYF</sequence>
<evidence type="ECO:0000313" key="1">
    <source>
        <dbReference type="EMBL" id="KAG8642552.1"/>
    </source>
</evidence>
<gene>
    <name evidence="1" type="ORF">MANES_12G097520v8</name>
</gene>
<evidence type="ECO:0000313" key="2">
    <source>
        <dbReference type="Proteomes" id="UP000091857"/>
    </source>
</evidence>
<dbReference type="Proteomes" id="UP000091857">
    <property type="component" value="Chromosome 12"/>
</dbReference>
<reference evidence="2" key="1">
    <citation type="journal article" date="2016" name="Nat. Biotechnol.">
        <title>Sequencing wild and cultivated cassava and related species reveals extensive interspecific hybridization and genetic diversity.</title>
        <authorList>
            <person name="Bredeson J.V."/>
            <person name="Lyons J.B."/>
            <person name="Prochnik S.E."/>
            <person name="Wu G.A."/>
            <person name="Ha C.M."/>
            <person name="Edsinger-Gonzales E."/>
            <person name="Grimwood J."/>
            <person name="Schmutz J."/>
            <person name="Rabbi I.Y."/>
            <person name="Egesi C."/>
            <person name="Nauluvula P."/>
            <person name="Lebot V."/>
            <person name="Ndunguru J."/>
            <person name="Mkamilo G."/>
            <person name="Bart R.S."/>
            <person name="Setter T.L."/>
            <person name="Gleadow R.M."/>
            <person name="Kulakow P."/>
            <person name="Ferguson M.E."/>
            <person name="Rounsley S."/>
            <person name="Rokhsar D.S."/>
        </authorList>
    </citation>
    <scope>NUCLEOTIDE SEQUENCE [LARGE SCALE GENOMIC DNA]</scope>
    <source>
        <strain evidence="2">cv. AM560-2</strain>
    </source>
</reference>
<name>A0ACB7GQS4_MANES</name>
<keyword evidence="2" id="KW-1185">Reference proteome</keyword>
<organism evidence="1 2">
    <name type="scientific">Manihot esculenta</name>
    <name type="common">Cassava</name>
    <name type="synonym">Jatropha manihot</name>
    <dbReference type="NCBI Taxonomy" id="3983"/>
    <lineage>
        <taxon>Eukaryota</taxon>
        <taxon>Viridiplantae</taxon>
        <taxon>Streptophyta</taxon>
        <taxon>Embryophyta</taxon>
        <taxon>Tracheophyta</taxon>
        <taxon>Spermatophyta</taxon>
        <taxon>Magnoliopsida</taxon>
        <taxon>eudicotyledons</taxon>
        <taxon>Gunneridae</taxon>
        <taxon>Pentapetalae</taxon>
        <taxon>rosids</taxon>
        <taxon>fabids</taxon>
        <taxon>Malpighiales</taxon>
        <taxon>Euphorbiaceae</taxon>
        <taxon>Crotonoideae</taxon>
        <taxon>Manihoteae</taxon>
        <taxon>Manihot</taxon>
    </lineage>
</organism>